<feature type="region of interest" description="Disordered" evidence="5">
    <location>
        <begin position="1"/>
        <end position="26"/>
    </location>
</feature>
<evidence type="ECO:0000313" key="9">
    <source>
        <dbReference type="Proteomes" id="UP000215043"/>
    </source>
</evidence>
<dbReference type="OrthoDB" id="9811152at2"/>
<dbReference type="Pfam" id="PF04542">
    <property type="entry name" value="Sigma70_r2"/>
    <property type="match status" value="1"/>
</dbReference>
<accession>A0A223RXJ2</accession>
<name>A0A223RXJ2_9ACTN</name>
<sequence>MTHEDGPALTASGGRFRRRSAGAPGWDGEADAWLAGKARGGDLEAFEVLIGRHRGRIYRIALRMLGNYHDAEDVAQEVIIQLWTALTSFAGASAFTTWLYRIVVNRCWNAQRRQLRTSPLDERNVPPAAAGPEDTAVARQHVHAVFEVMAALPVEQRGVLVLYQLEGLSYRETAAVLGITEAAVRSRLLRARRMLVNQLKDWT</sequence>
<dbReference type="Gene3D" id="1.10.10.10">
    <property type="entry name" value="Winged helix-like DNA-binding domain superfamily/Winged helix DNA-binding domain"/>
    <property type="match status" value="1"/>
</dbReference>
<gene>
    <name evidence="8" type="ORF">CDG81_22510</name>
</gene>
<dbReference type="NCBIfam" id="TIGR02937">
    <property type="entry name" value="sigma70-ECF"/>
    <property type="match status" value="1"/>
</dbReference>
<comment type="similarity">
    <text evidence="1">Belongs to the sigma-70 factor family. ECF subfamily.</text>
</comment>
<evidence type="ECO:0000259" key="6">
    <source>
        <dbReference type="Pfam" id="PF04542"/>
    </source>
</evidence>
<dbReference type="SUPFAM" id="SSF88946">
    <property type="entry name" value="Sigma2 domain of RNA polymerase sigma factors"/>
    <property type="match status" value="1"/>
</dbReference>
<dbReference type="PANTHER" id="PTHR43133">
    <property type="entry name" value="RNA POLYMERASE ECF-TYPE SIGMA FACTO"/>
    <property type="match status" value="1"/>
</dbReference>
<dbReference type="RefSeq" id="WP_052427736.1">
    <property type="nucleotide sequence ID" value="NZ_CP022752.1"/>
</dbReference>
<reference evidence="8 9" key="1">
    <citation type="submission" date="2017-08" db="EMBL/GenBank/DDBJ databases">
        <title>The complete genome sequence of moderately halophilic actinomycete Actinopolyspora erythraea YIM 90600, the producer of novel erythromycin, novel actinopolysporins A-C and tubercidin.</title>
        <authorList>
            <person name="Yin M."/>
            <person name="Tang S."/>
        </authorList>
    </citation>
    <scope>NUCLEOTIDE SEQUENCE [LARGE SCALE GENOMIC DNA]</scope>
    <source>
        <strain evidence="8 9">YIM 90600</strain>
    </source>
</reference>
<dbReference type="InterPro" id="IPR039425">
    <property type="entry name" value="RNA_pol_sigma-70-like"/>
</dbReference>
<protein>
    <submittedName>
        <fullName evidence="8">RNA polymerase sigma factor</fullName>
    </submittedName>
</protein>
<evidence type="ECO:0000313" key="8">
    <source>
        <dbReference type="EMBL" id="ASU80582.1"/>
    </source>
</evidence>
<dbReference type="Proteomes" id="UP000215043">
    <property type="component" value="Chromosome"/>
</dbReference>
<evidence type="ECO:0000256" key="4">
    <source>
        <dbReference type="ARBA" id="ARBA00023163"/>
    </source>
</evidence>
<feature type="domain" description="RNA polymerase sigma factor 70 region 4 type 2" evidence="7">
    <location>
        <begin position="147"/>
        <end position="195"/>
    </location>
</feature>
<dbReference type="EMBL" id="CP022752">
    <property type="protein sequence ID" value="ASU80582.1"/>
    <property type="molecule type" value="Genomic_DNA"/>
</dbReference>
<dbReference type="KEGG" id="aey:CDG81_22510"/>
<keyword evidence="2" id="KW-0805">Transcription regulation</keyword>
<organism evidence="8 9">
    <name type="scientific">Actinopolyspora erythraea</name>
    <dbReference type="NCBI Taxonomy" id="414996"/>
    <lineage>
        <taxon>Bacteria</taxon>
        <taxon>Bacillati</taxon>
        <taxon>Actinomycetota</taxon>
        <taxon>Actinomycetes</taxon>
        <taxon>Actinopolysporales</taxon>
        <taxon>Actinopolysporaceae</taxon>
        <taxon>Actinopolyspora</taxon>
    </lineage>
</organism>
<dbReference type="CDD" id="cd06171">
    <property type="entry name" value="Sigma70_r4"/>
    <property type="match status" value="1"/>
</dbReference>
<keyword evidence="4" id="KW-0804">Transcription</keyword>
<dbReference type="GO" id="GO:0016987">
    <property type="term" value="F:sigma factor activity"/>
    <property type="evidence" value="ECO:0007669"/>
    <property type="project" value="UniProtKB-KW"/>
</dbReference>
<dbReference type="Gene3D" id="1.10.1740.10">
    <property type="match status" value="1"/>
</dbReference>
<dbReference type="InterPro" id="IPR013325">
    <property type="entry name" value="RNA_pol_sigma_r2"/>
</dbReference>
<dbReference type="InterPro" id="IPR013249">
    <property type="entry name" value="RNA_pol_sigma70_r4_t2"/>
</dbReference>
<evidence type="ECO:0000256" key="3">
    <source>
        <dbReference type="ARBA" id="ARBA00023082"/>
    </source>
</evidence>
<dbReference type="InterPro" id="IPR013324">
    <property type="entry name" value="RNA_pol_sigma_r3/r4-like"/>
</dbReference>
<dbReference type="SUPFAM" id="SSF88659">
    <property type="entry name" value="Sigma3 and sigma4 domains of RNA polymerase sigma factors"/>
    <property type="match status" value="1"/>
</dbReference>
<dbReference type="GO" id="GO:0003677">
    <property type="term" value="F:DNA binding"/>
    <property type="evidence" value="ECO:0007669"/>
    <property type="project" value="InterPro"/>
</dbReference>
<dbReference type="InterPro" id="IPR007627">
    <property type="entry name" value="RNA_pol_sigma70_r2"/>
</dbReference>
<evidence type="ECO:0000256" key="1">
    <source>
        <dbReference type="ARBA" id="ARBA00010641"/>
    </source>
</evidence>
<evidence type="ECO:0000256" key="5">
    <source>
        <dbReference type="SAM" id="MobiDB-lite"/>
    </source>
</evidence>
<keyword evidence="3" id="KW-0731">Sigma factor</keyword>
<dbReference type="InterPro" id="IPR014284">
    <property type="entry name" value="RNA_pol_sigma-70_dom"/>
</dbReference>
<dbReference type="GO" id="GO:0006352">
    <property type="term" value="P:DNA-templated transcription initiation"/>
    <property type="evidence" value="ECO:0007669"/>
    <property type="project" value="InterPro"/>
</dbReference>
<dbReference type="InterPro" id="IPR036388">
    <property type="entry name" value="WH-like_DNA-bd_sf"/>
</dbReference>
<dbReference type="PANTHER" id="PTHR43133:SF51">
    <property type="entry name" value="RNA POLYMERASE SIGMA FACTOR"/>
    <property type="match status" value="1"/>
</dbReference>
<evidence type="ECO:0000259" key="7">
    <source>
        <dbReference type="Pfam" id="PF08281"/>
    </source>
</evidence>
<evidence type="ECO:0000256" key="2">
    <source>
        <dbReference type="ARBA" id="ARBA00023015"/>
    </source>
</evidence>
<dbReference type="Pfam" id="PF08281">
    <property type="entry name" value="Sigma70_r4_2"/>
    <property type="match status" value="1"/>
</dbReference>
<feature type="domain" description="RNA polymerase sigma-70 region 2" evidence="6">
    <location>
        <begin position="49"/>
        <end position="116"/>
    </location>
</feature>
<dbReference type="AlphaFoldDB" id="A0A223RXJ2"/>
<proteinExistence type="inferred from homology"/>